<evidence type="ECO:0000256" key="1">
    <source>
        <dbReference type="SAM" id="MobiDB-lite"/>
    </source>
</evidence>
<keyword evidence="3" id="KW-1185">Reference proteome</keyword>
<protein>
    <recommendedName>
        <fullName evidence="4">UvrD-like helicase C-terminal domain-containing protein</fullName>
    </recommendedName>
</protein>
<sequence length="74" mass="8271">MKIGRDFRQPKADETGRPGKVPKGEAMLAYVAVTRAKRVLDRGGLDWIDDQLAGRSAGRMRDTFVGLDSYDSDW</sequence>
<gene>
    <name evidence="2" type="ORF">GCM10022416_55400</name>
</gene>
<name>A0ABP7ZEF1_9ACTN</name>
<accession>A0ABP7ZEF1</accession>
<dbReference type="EMBL" id="BAABDO010000128">
    <property type="protein sequence ID" value="GAA4155130.1"/>
    <property type="molecule type" value="Genomic_DNA"/>
</dbReference>
<feature type="compositionally biased region" description="Basic and acidic residues" evidence="1">
    <location>
        <begin position="1"/>
        <end position="17"/>
    </location>
</feature>
<comment type="caution">
    <text evidence="2">The sequence shown here is derived from an EMBL/GenBank/DDBJ whole genome shotgun (WGS) entry which is preliminary data.</text>
</comment>
<evidence type="ECO:0000313" key="2">
    <source>
        <dbReference type="EMBL" id="GAA4155130.1"/>
    </source>
</evidence>
<evidence type="ECO:0000313" key="3">
    <source>
        <dbReference type="Proteomes" id="UP001500266"/>
    </source>
</evidence>
<reference evidence="3" key="1">
    <citation type="journal article" date="2019" name="Int. J. Syst. Evol. Microbiol.">
        <title>The Global Catalogue of Microorganisms (GCM) 10K type strain sequencing project: providing services to taxonomists for standard genome sequencing and annotation.</title>
        <authorList>
            <consortium name="The Broad Institute Genomics Platform"/>
            <consortium name="The Broad Institute Genome Sequencing Center for Infectious Disease"/>
            <person name="Wu L."/>
            <person name="Ma J."/>
        </authorList>
    </citation>
    <scope>NUCLEOTIDE SEQUENCE [LARGE SCALE GENOMIC DNA]</scope>
    <source>
        <strain evidence="3">JCM 17316</strain>
    </source>
</reference>
<feature type="region of interest" description="Disordered" evidence="1">
    <location>
        <begin position="1"/>
        <end position="20"/>
    </location>
</feature>
<organism evidence="2 3">
    <name type="scientific">Actinomadura keratinilytica</name>
    <dbReference type="NCBI Taxonomy" id="547461"/>
    <lineage>
        <taxon>Bacteria</taxon>
        <taxon>Bacillati</taxon>
        <taxon>Actinomycetota</taxon>
        <taxon>Actinomycetes</taxon>
        <taxon>Streptosporangiales</taxon>
        <taxon>Thermomonosporaceae</taxon>
        <taxon>Actinomadura</taxon>
    </lineage>
</organism>
<proteinExistence type="predicted"/>
<evidence type="ECO:0008006" key="4">
    <source>
        <dbReference type="Google" id="ProtNLM"/>
    </source>
</evidence>
<dbReference type="Proteomes" id="UP001500266">
    <property type="component" value="Unassembled WGS sequence"/>
</dbReference>